<feature type="transmembrane region" description="Helical" evidence="6">
    <location>
        <begin position="186"/>
        <end position="213"/>
    </location>
</feature>
<dbReference type="AlphaFoldDB" id="A0A1M4VY16"/>
<dbReference type="InterPro" id="IPR023271">
    <property type="entry name" value="Aquaporin-like"/>
</dbReference>
<dbReference type="PANTHER" id="PTHR30520:SF8">
    <property type="entry name" value="NITRITE TRANSPORTER NIRC"/>
    <property type="match status" value="1"/>
</dbReference>
<evidence type="ECO:0000256" key="4">
    <source>
        <dbReference type="ARBA" id="ARBA00023136"/>
    </source>
</evidence>
<organism evidence="7 8">
    <name type="scientific">Clostridium fallax</name>
    <dbReference type="NCBI Taxonomy" id="1533"/>
    <lineage>
        <taxon>Bacteria</taxon>
        <taxon>Bacillati</taxon>
        <taxon>Bacillota</taxon>
        <taxon>Clostridia</taxon>
        <taxon>Eubacteriales</taxon>
        <taxon>Clostridiaceae</taxon>
        <taxon>Clostridium</taxon>
    </lineage>
</organism>
<dbReference type="PROSITE" id="PS01006">
    <property type="entry name" value="FORMATE_NITRITE_TP_2"/>
    <property type="match status" value="1"/>
</dbReference>
<comment type="similarity">
    <text evidence="5">Belongs to the FNT transporter (TC 1.A.16) family.</text>
</comment>
<dbReference type="GO" id="GO:0015499">
    <property type="term" value="F:formate transmembrane transporter activity"/>
    <property type="evidence" value="ECO:0007669"/>
    <property type="project" value="TreeGrafter"/>
</dbReference>
<dbReference type="InterPro" id="IPR024002">
    <property type="entry name" value="For/NO2_transpt_CS"/>
</dbReference>
<evidence type="ECO:0000256" key="3">
    <source>
        <dbReference type="ARBA" id="ARBA00022989"/>
    </source>
</evidence>
<dbReference type="OrthoDB" id="9786493at2"/>
<keyword evidence="8" id="KW-1185">Reference proteome</keyword>
<feature type="transmembrane region" description="Helical" evidence="6">
    <location>
        <begin position="27"/>
        <end position="50"/>
    </location>
</feature>
<evidence type="ECO:0000256" key="6">
    <source>
        <dbReference type="SAM" id="Phobius"/>
    </source>
</evidence>
<dbReference type="Pfam" id="PF01226">
    <property type="entry name" value="Form_Nir_trans"/>
    <property type="match status" value="1"/>
</dbReference>
<keyword evidence="4 6" id="KW-0472">Membrane</keyword>
<sequence>MYKEEFLLAANAAKSKVSLLKSGKQKYLIASILAGFYIGLGIMLIFTIGGLLSSAQSPMTKIVMGLSFGVALSLVIAAGAELFTGNNFVMTAGILKKTITMKSGIVLWIFNFIGNLIGSVVGGYLYVLSGVSNEPINKFIVNISYAKMHGAPMELIIRGFFCNVLVCLAVWTTFRLKNESARLIMVFWCLFAFITTGFEHSIANMTLLTIGLLVPHPETVNLAGYLYNIGLVTIGNMIGGILLAVSYWIISKES</sequence>
<name>A0A1M4VY16_9CLOT</name>
<gene>
    <name evidence="7" type="ORF">SAMN05443638_10977</name>
</gene>
<feature type="transmembrane region" description="Helical" evidence="6">
    <location>
        <begin position="225"/>
        <end position="250"/>
    </location>
</feature>
<feature type="transmembrane region" description="Helical" evidence="6">
    <location>
        <begin position="105"/>
        <end position="127"/>
    </location>
</feature>
<evidence type="ECO:0000313" key="8">
    <source>
        <dbReference type="Proteomes" id="UP000184035"/>
    </source>
</evidence>
<proteinExistence type="inferred from homology"/>
<feature type="transmembrane region" description="Helical" evidence="6">
    <location>
        <begin position="62"/>
        <end position="84"/>
    </location>
</feature>
<dbReference type="Gene3D" id="1.20.1080.10">
    <property type="entry name" value="Glycerol uptake facilitator protein"/>
    <property type="match status" value="1"/>
</dbReference>
<accession>A0A1M4VY16</accession>
<keyword evidence="2 6" id="KW-0812">Transmembrane</keyword>
<dbReference type="STRING" id="1533.SAMN05443638_10977"/>
<evidence type="ECO:0000256" key="5">
    <source>
        <dbReference type="ARBA" id="ARBA00049660"/>
    </source>
</evidence>
<protein>
    <submittedName>
        <fullName evidence="7">Hydrosulfide channel, FNT family</fullName>
    </submittedName>
</protein>
<dbReference type="EMBL" id="FQVM01000009">
    <property type="protein sequence ID" value="SHE73805.1"/>
    <property type="molecule type" value="Genomic_DNA"/>
</dbReference>
<comment type="subcellular location">
    <subcellularLocation>
        <location evidence="1">Membrane</location>
        <topology evidence="1">Multi-pass membrane protein</topology>
    </subcellularLocation>
</comment>
<dbReference type="RefSeq" id="WP_072895125.1">
    <property type="nucleotide sequence ID" value="NZ_FQVM01000009.1"/>
</dbReference>
<reference evidence="7 8" key="1">
    <citation type="submission" date="2016-11" db="EMBL/GenBank/DDBJ databases">
        <authorList>
            <person name="Jaros S."/>
            <person name="Januszkiewicz K."/>
            <person name="Wedrychowicz H."/>
        </authorList>
    </citation>
    <scope>NUCLEOTIDE SEQUENCE [LARGE SCALE GENOMIC DNA]</scope>
    <source>
        <strain evidence="7 8">DSM 2631</strain>
    </source>
</reference>
<dbReference type="GO" id="GO:0005886">
    <property type="term" value="C:plasma membrane"/>
    <property type="evidence" value="ECO:0007669"/>
    <property type="project" value="TreeGrafter"/>
</dbReference>
<dbReference type="InterPro" id="IPR000292">
    <property type="entry name" value="For/NO2_transpt"/>
</dbReference>
<evidence type="ECO:0000256" key="2">
    <source>
        <dbReference type="ARBA" id="ARBA00022692"/>
    </source>
</evidence>
<dbReference type="PANTHER" id="PTHR30520">
    <property type="entry name" value="FORMATE TRANSPORTER-RELATED"/>
    <property type="match status" value="1"/>
</dbReference>
<dbReference type="Proteomes" id="UP000184035">
    <property type="component" value="Unassembled WGS sequence"/>
</dbReference>
<evidence type="ECO:0000313" key="7">
    <source>
        <dbReference type="EMBL" id="SHE73805.1"/>
    </source>
</evidence>
<keyword evidence="3 6" id="KW-1133">Transmembrane helix</keyword>
<evidence type="ECO:0000256" key="1">
    <source>
        <dbReference type="ARBA" id="ARBA00004141"/>
    </source>
</evidence>
<feature type="transmembrane region" description="Helical" evidence="6">
    <location>
        <begin position="155"/>
        <end position="174"/>
    </location>
</feature>